<dbReference type="EMBL" id="JAGRRH010000013">
    <property type="protein sequence ID" value="KAG7360524.1"/>
    <property type="molecule type" value="Genomic_DNA"/>
</dbReference>
<proteinExistence type="predicted"/>
<evidence type="ECO:0000313" key="2">
    <source>
        <dbReference type="Proteomes" id="UP000693970"/>
    </source>
</evidence>
<sequence length="107" mass="12182">MNRVLRELTEPYNILDRHRPRPNPGQRTINSFEPTLRLDKQSLSYREKNCHHGVCQGTAPRVESSPGTTMWPTSYHGKIMEDSEMDADSNSLSVVFFAAKARTFQGS</sequence>
<reference evidence="1" key="2">
    <citation type="submission" date="2021-04" db="EMBL/GenBank/DDBJ databases">
        <authorList>
            <person name="Podell S."/>
        </authorList>
    </citation>
    <scope>NUCLEOTIDE SEQUENCE</scope>
    <source>
        <strain evidence="1">Hildebrandi</strain>
    </source>
</reference>
<protein>
    <submittedName>
        <fullName evidence="1">Uncharacterized protein</fullName>
    </submittedName>
</protein>
<evidence type="ECO:0000313" key="1">
    <source>
        <dbReference type="EMBL" id="KAG7360524.1"/>
    </source>
</evidence>
<keyword evidence="2" id="KW-1185">Reference proteome</keyword>
<comment type="caution">
    <text evidence="1">The sequence shown here is derived from an EMBL/GenBank/DDBJ whole genome shotgun (WGS) entry which is preliminary data.</text>
</comment>
<dbReference type="AlphaFoldDB" id="A0A9K3PXB3"/>
<gene>
    <name evidence="1" type="ORF">IV203_035623</name>
</gene>
<organism evidence="1 2">
    <name type="scientific">Nitzschia inconspicua</name>
    <dbReference type="NCBI Taxonomy" id="303405"/>
    <lineage>
        <taxon>Eukaryota</taxon>
        <taxon>Sar</taxon>
        <taxon>Stramenopiles</taxon>
        <taxon>Ochrophyta</taxon>
        <taxon>Bacillariophyta</taxon>
        <taxon>Bacillariophyceae</taxon>
        <taxon>Bacillariophycidae</taxon>
        <taxon>Bacillariales</taxon>
        <taxon>Bacillariaceae</taxon>
        <taxon>Nitzschia</taxon>
    </lineage>
</organism>
<reference evidence="1" key="1">
    <citation type="journal article" date="2021" name="Sci. Rep.">
        <title>Diploid genomic architecture of Nitzschia inconspicua, an elite biomass production diatom.</title>
        <authorList>
            <person name="Oliver A."/>
            <person name="Podell S."/>
            <person name="Pinowska A."/>
            <person name="Traller J.C."/>
            <person name="Smith S.R."/>
            <person name="McClure R."/>
            <person name="Beliaev A."/>
            <person name="Bohutskyi P."/>
            <person name="Hill E.A."/>
            <person name="Rabines A."/>
            <person name="Zheng H."/>
            <person name="Allen L.Z."/>
            <person name="Kuo A."/>
            <person name="Grigoriev I.V."/>
            <person name="Allen A.E."/>
            <person name="Hazlebeck D."/>
            <person name="Allen E.E."/>
        </authorList>
    </citation>
    <scope>NUCLEOTIDE SEQUENCE</scope>
    <source>
        <strain evidence="1">Hildebrandi</strain>
    </source>
</reference>
<name>A0A9K3PXB3_9STRA</name>
<accession>A0A9K3PXB3</accession>
<dbReference type="Proteomes" id="UP000693970">
    <property type="component" value="Unassembled WGS sequence"/>
</dbReference>